<gene>
    <name evidence="6" type="ORF">G9444_1009</name>
</gene>
<keyword evidence="4" id="KW-0812">Transmembrane</keyword>
<evidence type="ECO:0000313" key="7">
    <source>
        <dbReference type="Proteomes" id="UP000502345"/>
    </source>
</evidence>
<keyword evidence="2" id="KW-0813">Transport</keyword>
<dbReference type="Gene3D" id="3.10.105.10">
    <property type="entry name" value="Dipeptide-binding Protein, Domain 3"/>
    <property type="match status" value="1"/>
</dbReference>
<reference evidence="6 7" key="1">
    <citation type="submission" date="2020-03" db="EMBL/GenBank/DDBJ databases">
        <title>Screen low temperature-resistant strains for efficient degradation of petroleum hydrocarbons under the low temperature.</title>
        <authorList>
            <person name="Wang Y."/>
            <person name="Chen J."/>
        </authorList>
    </citation>
    <scope>NUCLEOTIDE SEQUENCE [LARGE SCALE GENOMIC DNA]</scope>
    <source>
        <strain evidence="6 7">KB1</strain>
    </source>
</reference>
<dbReference type="Proteomes" id="UP000502345">
    <property type="component" value="Chromosome"/>
</dbReference>
<proteinExistence type="inferred from homology"/>
<dbReference type="Pfam" id="PF00496">
    <property type="entry name" value="SBP_bac_5"/>
    <property type="match status" value="1"/>
</dbReference>
<evidence type="ECO:0000313" key="6">
    <source>
        <dbReference type="EMBL" id="QIP38253.1"/>
    </source>
</evidence>
<dbReference type="GO" id="GO:1904680">
    <property type="term" value="F:peptide transmembrane transporter activity"/>
    <property type="evidence" value="ECO:0007669"/>
    <property type="project" value="TreeGrafter"/>
</dbReference>
<accession>A0A6G9CMI8</accession>
<dbReference type="PIRSF" id="PIRSF002741">
    <property type="entry name" value="MppA"/>
    <property type="match status" value="1"/>
</dbReference>
<evidence type="ECO:0000256" key="1">
    <source>
        <dbReference type="ARBA" id="ARBA00005695"/>
    </source>
</evidence>
<dbReference type="InterPro" id="IPR030678">
    <property type="entry name" value="Peptide/Ni-bd"/>
</dbReference>
<dbReference type="SUPFAM" id="SSF53850">
    <property type="entry name" value="Periplasmic binding protein-like II"/>
    <property type="match status" value="1"/>
</dbReference>
<feature type="transmembrane region" description="Helical" evidence="4">
    <location>
        <begin position="20"/>
        <end position="39"/>
    </location>
</feature>
<dbReference type="GO" id="GO:0042597">
    <property type="term" value="C:periplasmic space"/>
    <property type="evidence" value="ECO:0007669"/>
    <property type="project" value="UniProtKB-ARBA"/>
</dbReference>
<dbReference type="GO" id="GO:0043190">
    <property type="term" value="C:ATP-binding cassette (ABC) transporter complex"/>
    <property type="evidence" value="ECO:0007669"/>
    <property type="project" value="InterPro"/>
</dbReference>
<comment type="similarity">
    <text evidence="1">Belongs to the bacterial solute-binding protein 5 family.</text>
</comment>
<dbReference type="PANTHER" id="PTHR30290">
    <property type="entry name" value="PERIPLASMIC BINDING COMPONENT OF ABC TRANSPORTER"/>
    <property type="match status" value="1"/>
</dbReference>
<dbReference type="CDD" id="cd00995">
    <property type="entry name" value="PBP2_NikA_DppA_OppA_like"/>
    <property type="match status" value="1"/>
</dbReference>
<dbReference type="Gene3D" id="3.40.190.10">
    <property type="entry name" value="Periplasmic binding protein-like II"/>
    <property type="match status" value="1"/>
</dbReference>
<dbReference type="GO" id="GO:0015833">
    <property type="term" value="P:peptide transport"/>
    <property type="evidence" value="ECO:0007669"/>
    <property type="project" value="TreeGrafter"/>
</dbReference>
<feature type="domain" description="Solute-binding protein family 5" evidence="5">
    <location>
        <begin position="103"/>
        <end position="440"/>
    </location>
</feature>
<dbReference type="EMBL" id="CP050124">
    <property type="protein sequence ID" value="QIP38253.1"/>
    <property type="molecule type" value="Genomic_DNA"/>
</dbReference>
<evidence type="ECO:0000259" key="5">
    <source>
        <dbReference type="Pfam" id="PF00496"/>
    </source>
</evidence>
<keyword evidence="3" id="KW-0732">Signal</keyword>
<dbReference type="AlphaFoldDB" id="A0A6G9CMI8"/>
<dbReference type="InterPro" id="IPR000914">
    <property type="entry name" value="SBP_5_dom"/>
</dbReference>
<sequence length="545" mass="58780">MEAALKNERPLSSAFTRRDLFRYTGLLGAAAGITATLAACGGGPSSTSVVGGSASTGDLTTAIGYGNDQSFDPMQTASGFLMAAVNHVYEGLLENDPGTGETYAALAQAVPTDATASSWTMKIREGATWHDGTPVTSDDVVFTFDRILDPQQNVLIRSFFSSWLQSVTKVDDQTVTLNFNYPFSAAAQRLSIAKIMPKHVFDGHWDEAKSGALVVGSGPYKLKSHTPKSNTAFEAFEAYNGPRPANFATMNWLSIVDTSSRIARVSGNNAGAQLADNIPVANVPTLTSGGRTVEGNPGMNLMYLLFDTTQAPFDDVRVRQAMFYAINTPKMIEIALGGKATPATSYLYERNPDYARASTVYSYDPDKARSLLTAAGVSGLDLTLLSTNVSWLADCLPTIKESWDAVGFNTTLEPQDTSAMVSKLNSGQKFQIAAGTSNPQAFGSDVDLLVRYTYSKGGLWTKTYAKWDDTPEAQKIYATMDEATRETDPAKRSTLVQSYLNQIAENAVYYPVLHQELLTAWDPKKIADVTPLPYPGVNLLQAKPA</sequence>
<dbReference type="PANTHER" id="PTHR30290:SF9">
    <property type="entry name" value="OLIGOPEPTIDE-BINDING PROTEIN APPA"/>
    <property type="match status" value="1"/>
</dbReference>
<keyword evidence="4" id="KW-1133">Transmembrane helix</keyword>
<organism evidence="6 7">
    <name type="scientific">Rhodococcus erythropolis</name>
    <name type="common">Arthrobacter picolinophilus</name>
    <dbReference type="NCBI Taxonomy" id="1833"/>
    <lineage>
        <taxon>Bacteria</taxon>
        <taxon>Bacillati</taxon>
        <taxon>Actinomycetota</taxon>
        <taxon>Actinomycetes</taxon>
        <taxon>Mycobacteriales</taxon>
        <taxon>Nocardiaceae</taxon>
        <taxon>Rhodococcus</taxon>
        <taxon>Rhodococcus erythropolis group</taxon>
    </lineage>
</organism>
<protein>
    <submittedName>
        <fullName evidence="6">ABC transporter substrate-binding protein</fullName>
    </submittedName>
</protein>
<dbReference type="InterPro" id="IPR039424">
    <property type="entry name" value="SBP_5"/>
</dbReference>
<evidence type="ECO:0000256" key="3">
    <source>
        <dbReference type="ARBA" id="ARBA00022729"/>
    </source>
</evidence>
<name>A0A6G9CMI8_RHOER</name>
<evidence type="ECO:0000256" key="2">
    <source>
        <dbReference type="ARBA" id="ARBA00022448"/>
    </source>
</evidence>
<keyword evidence="4" id="KW-0472">Membrane</keyword>
<evidence type="ECO:0000256" key="4">
    <source>
        <dbReference type="SAM" id="Phobius"/>
    </source>
</evidence>